<accession>A0A0E0IGR7</accession>
<dbReference type="AlphaFoldDB" id="A0A0E0IGR7"/>
<dbReference type="Gramene" id="ONIVA09G02190.1">
    <property type="protein sequence ID" value="ONIVA09G02190.1"/>
    <property type="gene ID" value="ONIVA09G02190"/>
</dbReference>
<proteinExistence type="predicted"/>
<sequence>MTENNPQPSPPPVQLEKMALMTSASRGTPKDHVPTRKSSPNHHTWCLIRKASQHSLVECRVILNVKAELDACKDRDLAHISIQGMVPDPQIEKLPPYRRARRARVVTTHTRAREVIHARGHTHYYMTGKKHYPCPLPAGAMCLRACPFTRHKLTVEHFNHKSPQAKSHYHNLKKGYSCTKFNNTSITCSSILDGGIYTNLTEGPHVSWFLRVNERSGHGN</sequence>
<evidence type="ECO:0000313" key="2">
    <source>
        <dbReference type="Proteomes" id="UP000006591"/>
    </source>
</evidence>
<dbReference type="Proteomes" id="UP000006591">
    <property type="component" value="Chromosome 9"/>
</dbReference>
<protein>
    <submittedName>
        <fullName evidence="1">Uncharacterized protein</fullName>
    </submittedName>
</protein>
<dbReference type="EnsemblPlants" id="ONIVA09G02190.1">
    <property type="protein sequence ID" value="ONIVA09G02190.1"/>
    <property type="gene ID" value="ONIVA09G02190"/>
</dbReference>
<dbReference type="HOGENOM" id="CLU_1257849_0_0_1"/>
<evidence type="ECO:0000313" key="1">
    <source>
        <dbReference type="EnsemblPlants" id="ONIVA09G02190.1"/>
    </source>
</evidence>
<name>A0A0E0IGR7_ORYNI</name>
<organism evidence="1">
    <name type="scientific">Oryza nivara</name>
    <name type="common">Indian wild rice</name>
    <name type="synonym">Oryza sativa f. spontanea</name>
    <dbReference type="NCBI Taxonomy" id="4536"/>
    <lineage>
        <taxon>Eukaryota</taxon>
        <taxon>Viridiplantae</taxon>
        <taxon>Streptophyta</taxon>
        <taxon>Embryophyta</taxon>
        <taxon>Tracheophyta</taxon>
        <taxon>Spermatophyta</taxon>
        <taxon>Magnoliopsida</taxon>
        <taxon>Liliopsida</taxon>
        <taxon>Poales</taxon>
        <taxon>Poaceae</taxon>
        <taxon>BOP clade</taxon>
        <taxon>Oryzoideae</taxon>
        <taxon>Oryzeae</taxon>
        <taxon>Oryzinae</taxon>
        <taxon>Oryza</taxon>
    </lineage>
</organism>
<reference evidence="1" key="1">
    <citation type="submission" date="2015-04" db="UniProtKB">
        <authorList>
            <consortium name="EnsemblPlants"/>
        </authorList>
    </citation>
    <scope>IDENTIFICATION</scope>
    <source>
        <strain evidence="1">SL10</strain>
    </source>
</reference>
<keyword evidence="2" id="KW-1185">Reference proteome</keyword>
<reference evidence="1" key="2">
    <citation type="submission" date="2018-04" db="EMBL/GenBank/DDBJ databases">
        <title>OnivRS2 (Oryza nivara Reference Sequence Version 2).</title>
        <authorList>
            <person name="Zhang J."/>
            <person name="Kudrna D."/>
            <person name="Lee S."/>
            <person name="Talag J."/>
            <person name="Rajasekar S."/>
            <person name="Welchert J."/>
            <person name="Hsing Y.-I."/>
            <person name="Wing R.A."/>
        </authorList>
    </citation>
    <scope>NUCLEOTIDE SEQUENCE [LARGE SCALE GENOMIC DNA]</scope>
    <source>
        <strain evidence="1">SL10</strain>
    </source>
</reference>